<reference evidence="5 6" key="1">
    <citation type="submission" date="2019-03" db="EMBL/GenBank/DDBJ databases">
        <title>Genomic Encyclopedia of Type Strains, Phase IV (KMG-IV): sequencing the most valuable type-strain genomes for metagenomic binning, comparative biology and taxonomic classification.</title>
        <authorList>
            <person name="Goeker M."/>
        </authorList>
    </citation>
    <scope>NUCLEOTIDE SEQUENCE [LARGE SCALE GENOMIC DNA]</scope>
    <source>
        <strain evidence="5 6">DSM 16998</strain>
    </source>
</reference>
<dbReference type="GO" id="GO:0016787">
    <property type="term" value="F:hydrolase activity"/>
    <property type="evidence" value="ECO:0007669"/>
    <property type="project" value="UniProtKB-UniRule"/>
</dbReference>
<feature type="region of interest" description="Disordered" evidence="3">
    <location>
        <begin position="35"/>
        <end position="71"/>
    </location>
</feature>
<keyword evidence="6" id="KW-1185">Reference proteome</keyword>
<feature type="domain" description="PNPLA" evidence="4">
    <location>
        <begin position="101"/>
        <end position="351"/>
    </location>
</feature>
<dbReference type="SUPFAM" id="SSF52151">
    <property type="entry name" value="FabD/lysophospholipase-like"/>
    <property type="match status" value="1"/>
</dbReference>
<comment type="caution">
    <text evidence="5">The sequence shown here is derived from an EMBL/GenBank/DDBJ whole genome shotgun (WGS) entry which is preliminary data.</text>
</comment>
<evidence type="ECO:0000313" key="5">
    <source>
        <dbReference type="EMBL" id="TDP71536.1"/>
    </source>
</evidence>
<organism evidence="5 6">
    <name type="scientific">Roseateles toxinivorans</name>
    <dbReference type="NCBI Taxonomy" id="270368"/>
    <lineage>
        <taxon>Bacteria</taxon>
        <taxon>Pseudomonadati</taxon>
        <taxon>Pseudomonadota</taxon>
        <taxon>Betaproteobacteria</taxon>
        <taxon>Burkholderiales</taxon>
        <taxon>Sphaerotilaceae</taxon>
        <taxon>Roseateles</taxon>
    </lineage>
</organism>
<gene>
    <name evidence="5" type="ORF">DES47_103517</name>
</gene>
<dbReference type="OrthoDB" id="7021815at2"/>
<feature type="short sequence motif" description="DGA/G" evidence="2">
    <location>
        <begin position="338"/>
        <end position="340"/>
    </location>
</feature>
<dbReference type="GO" id="GO:0016042">
    <property type="term" value="P:lipid catabolic process"/>
    <property type="evidence" value="ECO:0007669"/>
    <property type="project" value="UniProtKB-UniRule"/>
</dbReference>
<dbReference type="AlphaFoldDB" id="A0A4R6QN02"/>
<sequence>MPDSLTQDQWLKRVLGVSVPRATPSPTNKQVRFATVSKDIPRPSGGVQITQTRQRSGGRIQPPPVLRPDEFDLGGKKKIAVSRKPGGGTVYTAPPPPVHEITFSGGGAKGAALPGAIKALQDSGVLRDAKKIAGASVGSMTAALIAAGITAEEFTRIANDDSTTDAITEGSGGSTLGLLGAALKNKFTGGTLNPLTGQGLETVVGKVLDDTLRKRIHEYMMQCEKTGTKPDDGVGEVAEALAKRGPTFMDLRKLAKAIPAVKEVVITGTYTTELGTIDKSSQKGFENQNETGQLYVFDADSEPDLAVAVAVHASASFPAAFKPVDITLSIGLKVRFIDGGVMNNTPTSSSLGRERELDPIPEGRGMTFVFEDEGGASKDLLKGTVAPTQGLTARLQDWFVGSENAGAEYAKNRVVSDRPEEIVEVPLTIEPKKMKWYQRQKLKPWKRKVDPDADMRGGTLNFGLSMEAKLKYQDKTETATNDQIERAGKPRTREFASDAQMFVSIPLAELRVLAQGGFEGAAQAVVFRERVATLLATLQQAVKTEHAKKDSQIARVLLDPGAALAIAEFDTLAGKDVDYQGYVAREINKIEGLDNLFAAARKGGMKSDALAATYAVADAVKARNQAQNILKDLVYPKMKQEPEGGAGIETLRIVEGLLRGAQEIDDVNGALQIAIDHFLDKPDRRLPKRGHKAFAQQLQRRFIR</sequence>
<evidence type="ECO:0000259" key="4">
    <source>
        <dbReference type="PROSITE" id="PS51635"/>
    </source>
</evidence>
<dbReference type="InterPro" id="IPR052580">
    <property type="entry name" value="Lipid_Hydrolase"/>
</dbReference>
<dbReference type="Gene3D" id="1.20.1050.100">
    <property type="match status" value="1"/>
</dbReference>
<dbReference type="PANTHER" id="PTHR46394">
    <property type="entry name" value="ANNEXIN"/>
    <property type="match status" value="1"/>
</dbReference>
<dbReference type="PROSITE" id="PS51635">
    <property type="entry name" value="PNPLA"/>
    <property type="match status" value="1"/>
</dbReference>
<feature type="active site" description="Proton acceptor" evidence="2">
    <location>
        <position position="338"/>
    </location>
</feature>
<proteinExistence type="predicted"/>
<dbReference type="Gene3D" id="3.40.1090.10">
    <property type="entry name" value="Cytosolic phospholipase A2 catalytic domain"/>
    <property type="match status" value="1"/>
</dbReference>
<accession>A0A4R6QN02</accession>
<protein>
    <submittedName>
        <fullName evidence="5">Patatin-like phospholipase</fullName>
    </submittedName>
</protein>
<feature type="active site" description="Nucleophile" evidence="2">
    <location>
        <position position="136"/>
    </location>
</feature>
<keyword evidence="2" id="KW-0442">Lipid degradation</keyword>
<dbReference type="InterPro" id="IPR002641">
    <property type="entry name" value="PNPLA_dom"/>
</dbReference>
<dbReference type="EMBL" id="SNXS01000003">
    <property type="protein sequence ID" value="TDP71536.1"/>
    <property type="molecule type" value="Genomic_DNA"/>
</dbReference>
<evidence type="ECO:0000256" key="1">
    <source>
        <dbReference type="ARBA" id="ARBA00023098"/>
    </source>
</evidence>
<dbReference type="PANTHER" id="PTHR46394:SF1">
    <property type="entry name" value="PNPLA DOMAIN-CONTAINING PROTEIN"/>
    <property type="match status" value="1"/>
</dbReference>
<dbReference type="InterPro" id="IPR016035">
    <property type="entry name" value="Acyl_Trfase/lysoPLipase"/>
</dbReference>
<feature type="short sequence motif" description="GXGXXG" evidence="2">
    <location>
        <begin position="105"/>
        <end position="110"/>
    </location>
</feature>
<keyword evidence="2" id="KW-0378">Hydrolase</keyword>
<dbReference type="InParanoid" id="A0A4R6QN02"/>
<dbReference type="Proteomes" id="UP000295361">
    <property type="component" value="Unassembled WGS sequence"/>
</dbReference>
<name>A0A4R6QN02_9BURK</name>
<feature type="short sequence motif" description="GXSXG" evidence="2">
    <location>
        <begin position="134"/>
        <end position="138"/>
    </location>
</feature>
<keyword evidence="1 2" id="KW-0443">Lipid metabolism</keyword>
<evidence type="ECO:0000256" key="2">
    <source>
        <dbReference type="PROSITE-ProRule" id="PRU01161"/>
    </source>
</evidence>
<dbReference type="RefSeq" id="WP_133701308.1">
    <property type="nucleotide sequence ID" value="NZ_SNXS01000003.1"/>
</dbReference>
<evidence type="ECO:0000256" key="3">
    <source>
        <dbReference type="SAM" id="MobiDB-lite"/>
    </source>
</evidence>
<dbReference type="Pfam" id="PF01734">
    <property type="entry name" value="Patatin"/>
    <property type="match status" value="1"/>
</dbReference>
<evidence type="ECO:0000313" key="6">
    <source>
        <dbReference type="Proteomes" id="UP000295361"/>
    </source>
</evidence>